<keyword evidence="2" id="KW-1185">Reference proteome</keyword>
<dbReference type="SUPFAM" id="SSF49464">
    <property type="entry name" value="Carboxypeptidase regulatory domain-like"/>
    <property type="match status" value="1"/>
</dbReference>
<dbReference type="RefSeq" id="WP_069835018.1">
    <property type="nucleotide sequence ID" value="NZ_MDGQ01000005.1"/>
</dbReference>
<comment type="caution">
    <text evidence="1">The sequence shown here is derived from an EMBL/GenBank/DDBJ whole genome shotgun (WGS) entry which is preliminary data.</text>
</comment>
<reference evidence="1 2" key="1">
    <citation type="submission" date="2016-08" db="EMBL/GenBank/DDBJ databases">
        <title>Draft genome of Fabibacter sp. strain SK-8.</title>
        <authorList>
            <person name="Wong S.-K."/>
            <person name="Hamasaki K."/>
            <person name="Yoshizawa S."/>
        </authorList>
    </citation>
    <scope>NUCLEOTIDE SEQUENCE [LARGE SCALE GENOMIC DNA]</scope>
    <source>
        <strain evidence="1 2">SK-8</strain>
    </source>
</reference>
<organism evidence="1 2">
    <name type="scientific">Roseivirga misakiensis</name>
    <dbReference type="NCBI Taxonomy" id="1563681"/>
    <lineage>
        <taxon>Bacteria</taxon>
        <taxon>Pseudomonadati</taxon>
        <taxon>Bacteroidota</taxon>
        <taxon>Cytophagia</taxon>
        <taxon>Cytophagales</taxon>
        <taxon>Roseivirgaceae</taxon>
        <taxon>Roseivirga</taxon>
    </lineage>
</organism>
<evidence type="ECO:0008006" key="3">
    <source>
        <dbReference type="Google" id="ProtNLM"/>
    </source>
</evidence>
<dbReference type="EMBL" id="MDGQ01000005">
    <property type="protein sequence ID" value="OEJ99556.1"/>
    <property type="molecule type" value="Genomic_DNA"/>
</dbReference>
<protein>
    <recommendedName>
        <fullName evidence="3">Carboxypeptidase-like regulatory domain-containing protein</fullName>
    </recommendedName>
</protein>
<gene>
    <name evidence="1" type="ORF">BFP71_08230</name>
</gene>
<accession>A0A1E5SKI5</accession>
<dbReference type="Pfam" id="PF13715">
    <property type="entry name" value="CarbopepD_reg_2"/>
    <property type="match status" value="1"/>
</dbReference>
<dbReference type="Gene3D" id="2.60.40.1120">
    <property type="entry name" value="Carboxypeptidase-like, regulatory domain"/>
    <property type="match status" value="1"/>
</dbReference>
<proteinExistence type="predicted"/>
<evidence type="ECO:0000313" key="2">
    <source>
        <dbReference type="Proteomes" id="UP000095552"/>
    </source>
</evidence>
<dbReference type="Proteomes" id="UP000095552">
    <property type="component" value="Unassembled WGS sequence"/>
</dbReference>
<evidence type="ECO:0000313" key="1">
    <source>
        <dbReference type="EMBL" id="OEJ99556.1"/>
    </source>
</evidence>
<dbReference type="STRING" id="1563681.BFP71_08230"/>
<name>A0A1E5SKI5_9BACT</name>
<sequence>MQNPLAISGTVRATDVEGTLPSAHVFLSNTTFGKITDRQGKFQIKVDRPGTYELIVRFTGYKTFSRTLVIESDGIEGLEISLKPQNRDLGSFTIVAKNRSEWRKNLKLFKDVFLGTSSNAESTKILNEEVMNFYNDRENGKLIAFADEPLMIRNKALGYDIEYYLETFELFYTESYSRYLGYPLFKEISLSKPSSRVVKRRREAYLGSIEHFFLSIFEGKLLEEGFIVRTARDTIGGGLLVASDTVDISMTKVQSNITTKSMSFEDYLFITYTGAYETEEYERYKAMLMINDQVKRTGGRNRQRSWIKMVDQNKPILFESSGYVINPLDFYQYGFWGFEKMADRVPLNYRLNSEN</sequence>
<dbReference type="AlphaFoldDB" id="A0A1E5SKI5"/>
<dbReference type="InterPro" id="IPR008969">
    <property type="entry name" value="CarboxyPept-like_regulatory"/>
</dbReference>